<protein>
    <submittedName>
        <fullName evidence="2">Uncharacterized protein</fullName>
    </submittedName>
</protein>
<dbReference type="RefSeq" id="WP_252166315.1">
    <property type="nucleotide sequence ID" value="NZ_CP084930.1"/>
</dbReference>
<reference evidence="2" key="1">
    <citation type="journal article" date="2022" name="Toxins">
        <title>Genomic Analysis of Sphingopyxis sp. USTB-05 for Biodegrading Cyanobacterial Hepatotoxins.</title>
        <authorList>
            <person name="Liu C."/>
            <person name="Xu Q."/>
            <person name="Zhao Z."/>
            <person name="Zhang H."/>
            <person name="Liu X."/>
            <person name="Yin C."/>
            <person name="Liu Y."/>
            <person name="Yan H."/>
        </authorList>
    </citation>
    <scope>NUCLEOTIDE SEQUENCE</scope>
    <source>
        <strain evidence="2">NBD5</strain>
    </source>
</reference>
<keyword evidence="1" id="KW-0472">Membrane</keyword>
<gene>
    <name evidence="2" type="ORF">LHA26_14630</name>
</gene>
<evidence type="ECO:0000313" key="2">
    <source>
        <dbReference type="EMBL" id="USI72509.1"/>
    </source>
</evidence>
<evidence type="ECO:0000313" key="3">
    <source>
        <dbReference type="Proteomes" id="UP001056937"/>
    </source>
</evidence>
<keyword evidence="1" id="KW-1133">Transmembrane helix</keyword>
<sequence length="95" mass="11043">MRRFLALIVPWRRFFLIERPISGCACLMLQATLLGWLPAALWSRAALRQHARDRRIQRRIARDLAFRASASARPPRARQAAAAWTIRPGLDRPWK</sequence>
<accession>A0ABY4X6F5</accession>
<dbReference type="Proteomes" id="UP001056937">
    <property type="component" value="Chromosome 1"/>
</dbReference>
<keyword evidence="3" id="KW-1185">Reference proteome</keyword>
<keyword evidence="1" id="KW-0812">Transmembrane</keyword>
<name>A0ABY4X6F5_9SPHN</name>
<proteinExistence type="predicted"/>
<feature type="transmembrane region" description="Helical" evidence="1">
    <location>
        <begin position="20"/>
        <end position="42"/>
    </location>
</feature>
<organism evidence="2 3">
    <name type="scientific">Sphingomonas morindae</name>
    <dbReference type="NCBI Taxonomy" id="1541170"/>
    <lineage>
        <taxon>Bacteria</taxon>
        <taxon>Pseudomonadati</taxon>
        <taxon>Pseudomonadota</taxon>
        <taxon>Alphaproteobacteria</taxon>
        <taxon>Sphingomonadales</taxon>
        <taxon>Sphingomonadaceae</taxon>
        <taxon>Sphingomonas</taxon>
    </lineage>
</organism>
<evidence type="ECO:0000256" key="1">
    <source>
        <dbReference type="SAM" id="Phobius"/>
    </source>
</evidence>
<dbReference type="EMBL" id="CP084930">
    <property type="protein sequence ID" value="USI72509.1"/>
    <property type="molecule type" value="Genomic_DNA"/>
</dbReference>